<comment type="similarity">
    <text evidence="1 4">Belongs to the D-isomer specific 2-hydroxyacid dehydrogenase family.</text>
</comment>
<dbReference type="FunFam" id="3.40.50.720:FF:000203">
    <property type="entry name" value="D-3-phosphoglycerate dehydrogenase (SerA)"/>
    <property type="match status" value="1"/>
</dbReference>
<dbReference type="Gene3D" id="3.40.50.720">
    <property type="entry name" value="NAD(P)-binding Rossmann-like Domain"/>
    <property type="match status" value="2"/>
</dbReference>
<feature type="domain" description="D-isomer specific 2-hydroxyacid dehydrogenase catalytic" evidence="5">
    <location>
        <begin position="26"/>
        <end position="323"/>
    </location>
</feature>
<gene>
    <name evidence="7" type="ORF">DY130_01035</name>
</gene>
<dbReference type="GO" id="GO:0051287">
    <property type="term" value="F:NAD binding"/>
    <property type="evidence" value="ECO:0007669"/>
    <property type="project" value="InterPro"/>
</dbReference>
<evidence type="ECO:0000259" key="5">
    <source>
        <dbReference type="Pfam" id="PF00389"/>
    </source>
</evidence>
<evidence type="ECO:0000313" key="7">
    <source>
        <dbReference type="EMBL" id="TPR46129.1"/>
    </source>
</evidence>
<dbReference type="GO" id="GO:0016616">
    <property type="term" value="F:oxidoreductase activity, acting on the CH-OH group of donors, NAD or NADP as acceptor"/>
    <property type="evidence" value="ECO:0007669"/>
    <property type="project" value="InterPro"/>
</dbReference>
<dbReference type="PANTHER" id="PTHR43761">
    <property type="entry name" value="D-ISOMER SPECIFIC 2-HYDROXYACID DEHYDROGENASE FAMILY PROTEIN (AFU_ORTHOLOGUE AFUA_1G13630)"/>
    <property type="match status" value="1"/>
</dbReference>
<comment type="caution">
    <text evidence="7">The sequence shown here is derived from an EMBL/GenBank/DDBJ whole genome shotgun (WGS) entry which is preliminary data.</text>
</comment>
<organism evidence="7 8">
    <name type="scientific">Apilactobacillus micheneri</name>
    <dbReference type="NCBI Taxonomy" id="1899430"/>
    <lineage>
        <taxon>Bacteria</taxon>
        <taxon>Bacillati</taxon>
        <taxon>Bacillota</taxon>
        <taxon>Bacilli</taxon>
        <taxon>Lactobacillales</taxon>
        <taxon>Lactobacillaceae</taxon>
        <taxon>Apilactobacillus</taxon>
    </lineage>
</organism>
<reference evidence="7" key="1">
    <citation type="submission" date="2018-08" db="EMBL/GenBank/DDBJ databases">
        <title>Comparative genomics of wild bee and flower associated Lactobacillus reveals potential adaptation to the bee host.</title>
        <authorList>
            <person name="Vuong H.Q."/>
            <person name="Mcfrederick Q.S."/>
        </authorList>
    </citation>
    <scope>NUCLEOTIDE SEQUENCE</scope>
    <source>
        <strain evidence="7">HV_63</strain>
    </source>
</reference>
<dbReference type="EMBL" id="QUBG01000001">
    <property type="protein sequence ID" value="TPR46129.1"/>
    <property type="molecule type" value="Genomic_DNA"/>
</dbReference>
<accession>A0A9Q8INN9</accession>
<dbReference type="InterPro" id="IPR029753">
    <property type="entry name" value="D-isomer_DH_CS"/>
</dbReference>
<dbReference type="PROSITE" id="PS00671">
    <property type="entry name" value="D_2_HYDROXYACID_DH_3"/>
    <property type="match status" value="1"/>
</dbReference>
<evidence type="ECO:0000313" key="8">
    <source>
        <dbReference type="Proteomes" id="UP000784700"/>
    </source>
</evidence>
<name>A0A9Q8INN9_9LACO</name>
<dbReference type="InterPro" id="IPR050418">
    <property type="entry name" value="D-iso_2-hydroxyacid_DH_PdxB"/>
</dbReference>
<dbReference type="CDD" id="cd12172">
    <property type="entry name" value="PGDH_like_2"/>
    <property type="match status" value="1"/>
</dbReference>
<evidence type="ECO:0000256" key="2">
    <source>
        <dbReference type="ARBA" id="ARBA00023002"/>
    </source>
</evidence>
<dbReference type="Pfam" id="PF02826">
    <property type="entry name" value="2-Hacid_dh_C"/>
    <property type="match status" value="1"/>
</dbReference>
<dbReference type="Proteomes" id="UP000784700">
    <property type="component" value="Unassembled WGS sequence"/>
</dbReference>
<dbReference type="InterPro" id="IPR036291">
    <property type="entry name" value="NAD(P)-bd_dom_sf"/>
</dbReference>
<dbReference type="InterPro" id="IPR029752">
    <property type="entry name" value="D-isomer_DH_CS1"/>
</dbReference>
<keyword evidence="2 4" id="KW-0560">Oxidoreductase</keyword>
<dbReference type="PANTHER" id="PTHR43761:SF1">
    <property type="entry name" value="D-ISOMER SPECIFIC 2-HYDROXYACID DEHYDROGENASE CATALYTIC DOMAIN-CONTAINING PROTEIN-RELATED"/>
    <property type="match status" value="1"/>
</dbReference>
<dbReference type="Pfam" id="PF00389">
    <property type="entry name" value="2-Hacid_dh"/>
    <property type="match status" value="1"/>
</dbReference>
<proteinExistence type="inferred from homology"/>
<dbReference type="AlphaFoldDB" id="A0A9Q8INN9"/>
<sequence length="325" mass="35995">MIVFIYYINIGGIKMTKKVIVPKEFENYLRPSLETKGFEVISLVSENENAILEHKDASGIVINTSPLSKKILDQMPNLKIISRFGVGYNNVDLDYTNKRGIYVTNTPAGNEVSVAENAVTDMLLMSKNLYNVSQHMRNGDNAYAFDNPSSDLRGKTVGIIGYGNIGKYVAKLLSSFGVNILIWNRTKKESQYGTLVEWDDLLKQSDFVSLHLPAVKGTIGSINKNSFKMMKNSAYIINFARGAVINQTDLINALKDGEIAGAGLDVYEQEPLPMNSELRKLDNVFLTPHSASNSIESFTKIANMDVSEINKVLNGEKPDHCVNGL</sequence>
<dbReference type="InterPro" id="IPR006139">
    <property type="entry name" value="D-isomer_2_OHA_DH_cat_dom"/>
</dbReference>
<evidence type="ECO:0000256" key="1">
    <source>
        <dbReference type="ARBA" id="ARBA00005854"/>
    </source>
</evidence>
<protein>
    <submittedName>
        <fullName evidence="7">3-phosphoglycerate dehydrogenase</fullName>
    </submittedName>
</protein>
<evidence type="ECO:0000256" key="4">
    <source>
        <dbReference type="RuleBase" id="RU003719"/>
    </source>
</evidence>
<feature type="domain" description="D-isomer specific 2-hydroxyacid dehydrogenase NAD-binding" evidence="6">
    <location>
        <begin position="121"/>
        <end position="291"/>
    </location>
</feature>
<evidence type="ECO:0000256" key="3">
    <source>
        <dbReference type="ARBA" id="ARBA00023027"/>
    </source>
</evidence>
<dbReference type="InterPro" id="IPR006140">
    <property type="entry name" value="D-isomer_DH_NAD-bd"/>
</dbReference>
<keyword evidence="3" id="KW-0520">NAD</keyword>
<dbReference type="PROSITE" id="PS00065">
    <property type="entry name" value="D_2_HYDROXYACID_DH_1"/>
    <property type="match status" value="1"/>
</dbReference>
<evidence type="ECO:0000259" key="6">
    <source>
        <dbReference type="Pfam" id="PF02826"/>
    </source>
</evidence>
<dbReference type="SUPFAM" id="SSF51735">
    <property type="entry name" value="NAD(P)-binding Rossmann-fold domains"/>
    <property type="match status" value="1"/>
</dbReference>
<dbReference type="SUPFAM" id="SSF52283">
    <property type="entry name" value="Formate/glycerate dehydrogenase catalytic domain-like"/>
    <property type="match status" value="1"/>
</dbReference>